<evidence type="ECO:0000256" key="2">
    <source>
        <dbReference type="ARBA" id="ARBA00022603"/>
    </source>
</evidence>
<dbReference type="SFLD" id="SFLDG01123">
    <property type="entry name" value="methyltransferase_(Class_B)"/>
    <property type="match status" value="1"/>
</dbReference>
<evidence type="ECO:0000256" key="4">
    <source>
        <dbReference type="ARBA" id="ARBA00022691"/>
    </source>
</evidence>
<proteinExistence type="predicted"/>
<keyword evidence="2" id="KW-0489">Methyltransferase</keyword>
<dbReference type="AlphaFoldDB" id="A0A0F3GQH3"/>
<keyword evidence="6" id="KW-0408">Iron</keyword>
<accession>A0A0F3GQH3</accession>
<dbReference type="GO" id="GO:0005829">
    <property type="term" value="C:cytosol"/>
    <property type="evidence" value="ECO:0007669"/>
    <property type="project" value="TreeGrafter"/>
</dbReference>
<dbReference type="EMBL" id="LACI01001634">
    <property type="protein sequence ID" value="KJU84072.1"/>
    <property type="molecule type" value="Genomic_DNA"/>
</dbReference>
<dbReference type="GO" id="GO:0031419">
    <property type="term" value="F:cobalamin binding"/>
    <property type="evidence" value="ECO:0007669"/>
    <property type="project" value="InterPro"/>
</dbReference>
<evidence type="ECO:0000256" key="1">
    <source>
        <dbReference type="ARBA" id="ARBA00001966"/>
    </source>
</evidence>
<dbReference type="GO" id="GO:0003824">
    <property type="term" value="F:catalytic activity"/>
    <property type="evidence" value="ECO:0007669"/>
    <property type="project" value="InterPro"/>
</dbReference>
<dbReference type="Gene3D" id="3.80.30.20">
    <property type="entry name" value="tm_1862 like domain"/>
    <property type="match status" value="1"/>
</dbReference>
<reference evidence="10 11" key="1">
    <citation type="submission" date="2015-02" db="EMBL/GenBank/DDBJ databases">
        <title>Single-cell genomics of uncultivated deep-branching MTB reveals a conserved set of magnetosome genes.</title>
        <authorList>
            <person name="Kolinko S."/>
            <person name="Richter M."/>
            <person name="Glockner F.O."/>
            <person name="Brachmann A."/>
            <person name="Schuler D."/>
        </authorList>
    </citation>
    <scope>NUCLEOTIDE SEQUENCE [LARGE SCALE GENOMIC DNA]</scope>
    <source>
        <strain evidence="10">TM-1</strain>
    </source>
</reference>
<evidence type="ECO:0000256" key="5">
    <source>
        <dbReference type="ARBA" id="ARBA00022723"/>
    </source>
</evidence>
<keyword evidence="7" id="KW-0411">Iron-sulfur</keyword>
<dbReference type="InterPro" id="IPR051198">
    <property type="entry name" value="BchE-like"/>
</dbReference>
<dbReference type="PROSITE" id="PS51332">
    <property type="entry name" value="B12_BINDING"/>
    <property type="match status" value="1"/>
</dbReference>
<dbReference type="Gene3D" id="3.40.50.280">
    <property type="entry name" value="Cobalamin-binding domain"/>
    <property type="match status" value="1"/>
</dbReference>
<dbReference type="GO" id="GO:0051539">
    <property type="term" value="F:4 iron, 4 sulfur cluster binding"/>
    <property type="evidence" value="ECO:0007669"/>
    <property type="project" value="UniProtKB-KW"/>
</dbReference>
<dbReference type="Pfam" id="PF02310">
    <property type="entry name" value="B12-binding"/>
    <property type="match status" value="1"/>
</dbReference>
<dbReference type="GO" id="GO:0046872">
    <property type="term" value="F:metal ion binding"/>
    <property type="evidence" value="ECO:0007669"/>
    <property type="project" value="UniProtKB-KW"/>
</dbReference>
<dbReference type="InterPro" id="IPR006158">
    <property type="entry name" value="Cobalamin-bd"/>
</dbReference>
<evidence type="ECO:0000313" key="10">
    <source>
        <dbReference type="EMBL" id="KJU84072.1"/>
    </source>
</evidence>
<dbReference type="InterPro" id="IPR058240">
    <property type="entry name" value="rSAM_sf"/>
</dbReference>
<keyword evidence="5" id="KW-0479">Metal-binding</keyword>
<evidence type="ECO:0000256" key="3">
    <source>
        <dbReference type="ARBA" id="ARBA00022679"/>
    </source>
</evidence>
<dbReference type="Proteomes" id="UP000033423">
    <property type="component" value="Unassembled WGS sequence"/>
</dbReference>
<evidence type="ECO:0000259" key="9">
    <source>
        <dbReference type="PROSITE" id="PS51918"/>
    </source>
</evidence>
<keyword evidence="4" id="KW-0949">S-adenosyl-L-methionine</keyword>
<dbReference type="InterPro" id="IPR006638">
    <property type="entry name" value="Elp3/MiaA/NifB-like_rSAM"/>
</dbReference>
<sequence length="491" mass="54472">MRTEIDVVLINPGDRKQVFQNLDADFSAIEPPFWVAVIAAYLRKCGFSVAIIDANADNITPDEAATQVKAMGAMLSVVVVYGSQPSASTQNMTIAGRICKALKDGTSTKVAIGGLHPSALPLRTFTETGVDFVIEGEGPYTLKDLIQCLKAGSGDYSKVPGLWYGNGEKVINTARAPLITDLDEMLPLAAWDLLPMKKYRAHNWHCFDDLAHRMPYGAIYTSLGCPFSCVFCCINAPFGKPGIRYRSPELIIDELGDLVKNYGVKNVKIVDELFVFSEPHYMGIVELILQRGYDFNIWAYARVDTVKVANLKKMKKAGINWLALGIESANPDVRDGASKKMRVKDIKSVVGAIQDAGIRVIGNYIFGLPDDTHETMQETLDMAIDLKCEFTNIYCAMAYPGSKLYDIAVAEGWELPGQWHGYSQHSYETLPLPTKHLKAEDVLRFRDNAFQVCYSDPGYLDMVQGKFGPHVKSHIAEMNSIRLKRKLLGDY</sequence>
<dbReference type="InterPro" id="IPR007197">
    <property type="entry name" value="rSAM"/>
</dbReference>
<comment type="cofactor">
    <cofactor evidence="1">
        <name>[4Fe-4S] cluster</name>
        <dbReference type="ChEBI" id="CHEBI:49883"/>
    </cofactor>
</comment>
<dbReference type="PATRIC" id="fig|29290.4.peg.4987"/>
<dbReference type="InterPro" id="IPR023404">
    <property type="entry name" value="rSAM_horseshoe"/>
</dbReference>
<evidence type="ECO:0000256" key="6">
    <source>
        <dbReference type="ARBA" id="ARBA00023004"/>
    </source>
</evidence>
<keyword evidence="3" id="KW-0808">Transferase</keyword>
<name>A0A0F3GQH3_9BACT</name>
<evidence type="ECO:0000256" key="7">
    <source>
        <dbReference type="ARBA" id="ARBA00023014"/>
    </source>
</evidence>
<organism evidence="10 11">
    <name type="scientific">Candidatus Magnetobacterium bavaricum</name>
    <dbReference type="NCBI Taxonomy" id="29290"/>
    <lineage>
        <taxon>Bacteria</taxon>
        <taxon>Pseudomonadati</taxon>
        <taxon>Nitrospirota</taxon>
        <taxon>Thermodesulfovibrionia</taxon>
        <taxon>Thermodesulfovibrionales</taxon>
        <taxon>Candidatus Magnetobacteriaceae</taxon>
        <taxon>Candidatus Magnetobacterium</taxon>
    </lineage>
</organism>
<dbReference type="SMART" id="SM00729">
    <property type="entry name" value="Elp3"/>
    <property type="match status" value="1"/>
</dbReference>
<dbReference type="PANTHER" id="PTHR43409">
    <property type="entry name" value="ANAEROBIC MAGNESIUM-PROTOPORPHYRIN IX MONOMETHYL ESTER CYCLASE-RELATED"/>
    <property type="match status" value="1"/>
</dbReference>
<feature type="domain" description="Radical SAM core" evidence="9">
    <location>
        <begin position="211"/>
        <end position="440"/>
    </location>
</feature>
<evidence type="ECO:0000313" key="11">
    <source>
        <dbReference type="Proteomes" id="UP000033423"/>
    </source>
</evidence>
<protein>
    <submittedName>
        <fullName evidence="10">Radical SAM domain-containing protein</fullName>
    </submittedName>
</protein>
<dbReference type="SFLD" id="SFLDS00029">
    <property type="entry name" value="Radical_SAM"/>
    <property type="match status" value="1"/>
</dbReference>
<keyword evidence="11" id="KW-1185">Reference proteome</keyword>
<comment type="caution">
    <text evidence="10">The sequence shown here is derived from an EMBL/GenBank/DDBJ whole genome shotgun (WGS) entry which is preliminary data.</text>
</comment>
<dbReference type="Pfam" id="PF04055">
    <property type="entry name" value="Radical_SAM"/>
    <property type="match status" value="1"/>
</dbReference>
<evidence type="ECO:0000259" key="8">
    <source>
        <dbReference type="PROSITE" id="PS51332"/>
    </source>
</evidence>
<feature type="domain" description="B12-binding" evidence="8">
    <location>
        <begin position="14"/>
        <end position="156"/>
    </location>
</feature>
<dbReference type="PROSITE" id="PS51918">
    <property type="entry name" value="RADICAL_SAM"/>
    <property type="match status" value="1"/>
</dbReference>
<dbReference type="SUPFAM" id="SSF102114">
    <property type="entry name" value="Radical SAM enzymes"/>
    <property type="match status" value="1"/>
</dbReference>
<dbReference type="InterPro" id="IPR034466">
    <property type="entry name" value="Methyltransferase_Class_B"/>
</dbReference>
<dbReference type="PANTHER" id="PTHR43409:SF7">
    <property type="entry name" value="BLL1977 PROTEIN"/>
    <property type="match status" value="1"/>
</dbReference>
<dbReference type="CDD" id="cd01335">
    <property type="entry name" value="Radical_SAM"/>
    <property type="match status" value="1"/>
</dbReference>
<gene>
    <name evidence="10" type="ORF">MBAV_003748</name>
</gene>
<dbReference type="SFLD" id="SFLDG01082">
    <property type="entry name" value="B12-binding_domain_containing"/>
    <property type="match status" value="1"/>
</dbReference>